<keyword evidence="3" id="KW-0540">Nuclease</keyword>
<evidence type="ECO:0000256" key="1">
    <source>
        <dbReference type="ARBA" id="ARBA00022679"/>
    </source>
</evidence>
<evidence type="ECO:0000256" key="3">
    <source>
        <dbReference type="ARBA" id="ARBA00022722"/>
    </source>
</evidence>
<dbReference type="InterPro" id="IPR021109">
    <property type="entry name" value="Peptidase_aspartic_dom_sf"/>
</dbReference>
<dbReference type="SUPFAM" id="SSF56672">
    <property type="entry name" value="DNA/RNA polymerases"/>
    <property type="match status" value="1"/>
</dbReference>
<dbReference type="GO" id="GO:0004519">
    <property type="term" value="F:endonuclease activity"/>
    <property type="evidence" value="ECO:0007669"/>
    <property type="project" value="UniProtKB-KW"/>
</dbReference>
<dbReference type="Proteomes" id="UP001258017">
    <property type="component" value="Unassembled WGS sequence"/>
</dbReference>
<keyword evidence="1" id="KW-0808">Transferase</keyword>
<organism evidence="5 6">
    <name type="scientific">Odynerus spinipes</name>
    <dbReference type="NCBI Taxonomy" id="1348599"/>
    <lineage>
        <taxon>Eukaryota</taxon>
        <taxon>Metazoa</taxon>
        <taxon>Ecdysozoa</taxon>
        <taxon>Arthropoda</taxon>
        <taxon>Hexapoda</taxon>
        <taxon>Insecta</taxon>
        <taxon>Pterygota</taxon>
        <taxon>Neoptera</taxon>
        <taxon>Endopterygota</taxon>
        <taxon>Hymenoptera</taxon>
        <taxon>Apocrita</taxon>
        <taxon>Aculeata</taxon>
        <taxon>Vespoidea</taxon>
        <taxon>Vespidae</taxon>
        <taxon>Eumeninae</taxon>
        <taxon>Odynerus</taxon>
    </lineage>
</organism>
<dbReference type="AlphaFoldDB" id="A0AAD9REU7"/>
<evidence type="ECO:0000313" key="6">
    <source>
        <dbReference type="Proteomes" id="UP001258017"/>
    </source>
</evidence>
<reference evidence="5" key="1">
    <citation type="submission" date="2021-08" db="EMBL/GenBank/DDBJ databases">
        <authorList>
            <person name="Misof B."/>
            <person name="Oliver O."/>
            <person name="Podsiadlowski L."/>
            <person name="Donath A."/>
            <person name="Peters R."/>
            <person name="Mayer C."/>
            <person name="Rust J."/>
            <person name="Gunkel S."/>
            <person name="Lesny P."/>
            <person name="Martin S."/>
            <person name="Oeyen J.P."/>
            <person name="Petersen M."/>
            <person name="Panagiotis P."/>
            <person name="Wilbrandt J."/>
            <person name="Tanja T."/>
        </authorList>
    </citation>
    <scope>NUCLEOTIDE SEQUENCE</scope>
    <source>
        <strain evidence="5">GBR_01_08_01A</strain>
        <tissue evidence="5">Thorax + abdomen</tissue>
    </source>
</reference>
<gene>
    <name evidence="5" type="ORF">KPH14_001058</name>
</gene>
<dbReference type="InterPro" id="IPR050951">
    <property type="entry name" value="Retrovirus_Pol_polyprotein"/>
</dbReference>
<dbReference type="InterPro" id="IPR043502">
    <property type="entry name" value="DNA/RNA_pol_sf"/>
</dbReference>
<feature type="non-terminal residue" evidence="5">
    <location>
        <position position="1"/>
    </location>
</feature>
<dbReference type="EMBL" id="JAIFRP010000289">
    <property type="protein sequence ID" value="KAK2578441.1"/>
    <property type="molecule type" value="Genomic_DNA"/>
</dbReference>
<dbReference type="SUPFAM" id="SSF50630">
    <property type="entry name" value="Acid proteases"/>
    <property type="match status" value="1"/>
</dbReference>
<name>A0AAD9REU7_9HYME</name>
<protein>
    <submittedName>
        <fullName evidence="5">Uncharacterized protein</fullName>
    </submittedName>
</protein>
<dbReference type="PANTHER" id="PTHR37984:SF5">
    <property type="entry name" value="PROTEIN NYNRIN-LIKE"/>
    <property type="match status" value="1"/>
</dbReference>
<dbReference type="GO" id="GO:0071897">
    <property type="term" value="P:DNA biosynthetic process"/>
    <property type="evidence" value="ECO:0007669"/>
    <property type="project" value="UniProtKB-ARBA"/>
</dbReference>
<keyword evidence="4" id="KW-0255">Endonuclease</keyword>
<dbReference type="Gene3D" id="3.10.10.10">
    <property type="entry name" value="HIV Type 1 Reverse Transcriptase, subunit A, domain 1"/>
    <property type="match status" value="1"/>
</dbReference>
<keyword evidence="2" id="KW-0548">Nucleotidyltransferase</keyword>
<keyword evidence="6" id="KW-1185">Reference proteome</keyword>
<keyword evidence="4" id="KW-0378">Hydrolase</keyword>
<dbReference type="PANTHER" id="PTHR37984">
    <property type="entry name" value="PROTEIN CBG26694"/>
    <property type="match status" value="1"/>
</dbReference>
<accession>A0AAD9REU7</accession>
<proteinExistence type="predicted"/>
<evidence type="ECO:0000313" key="5">
    <source>
        <dbReference type="EMBL" id="KAK2578441.1"/>
    </source>
</evidence>
<sequence>CGKGHLAIKCYLNRNVRCTACGIRGHLQSVCFKSKGQTHNVEEVLYNATNENILQLEQVKYRDKFLTKLQVNDKVLEFEVDSGAAVTLASKAQMLRLFPSSFIHPTTLKLITYCKNSLNVEGYIICTVNTIGIDKEEKLKIILQKYKKVLEPGLDHIKNRQACLTLKDNAKPIFMKHRTVPFKLLPLVEKEIEDLEAAGILVKVNTSEWATPIVPVLKKKVKFEFAEIIALR</sequence>
<evidence type="ECO:0000256" key="2">
    <source>
        <dbReference type="ARBA" id="ARBA00022695"/>
    </source>
</evidence>
<reference evidence="5" key="2">
    <citation type="journal article" date="2023" name="Commun. Biol.">
        <title>Intrasexual cuticular hydrocarbon dimorphism in a wasp sheds light on hydrocarbon biosynthesis genes in Hymenoptera.</title>
        <authorList>
            <person name="Moris V.C."/>
            <person name="Podsiadlowski L."/>
            <person name="Martin S."/>
            <person name="Oeyen J.P."/>
            <person name="Donath A."/>
            <person name="Petersen M."/>
            <person name="Wilbrandt J."/>
            <person name="Misof B."/>
            <person name="Liedtke D."/>
            <person name="Thamm M."/>
            <person name="Scheiner R."/>
            <person name="Schmitt T."/>
            <person name="Niehuis O."/>
        </authorList>
    </citation>
    <scope>NUCLEOTIDE SEQUENCE</scope>
    <source>
        <strain evidence="5">GBR_01_08_01A</strain>
    </source>
</reference>
<evidence type="ECO:0000256" key="4">
    <source>
        <dbReference type="ARBA" id="ARBA00022759"/>
    </source>
</evidence>
<comment type="caution">
    <text evidence="5">The sequence shown here is derived from an EMBL/GenBank/DDBJ whole genome shotgun (WGS) entry which is preliminary data.</text>
</comment>
<dbReference type="GO" id="GO:0016779">
    <property type="term" value="F:nucleotidyltransferase activity"/>
    <property type="evidence" value="ECO:0007669"/>
    <property type="project" value="UniProtKB-KW"/>
</dbReference>